<evidence type="ECO:0000313" key="3">
    <source>
        <dbReference type="Proteomes" id="UP000237000"/>
    </source>
</evidence>
<keyword evidence="3" id="KW-1185">Reference proteome</keyword>
<feature type="region of interest" description="Disordered" evidence="1">
    <location>
        <begin position="42"/>
        <end position="62"/>
    </location>
</feature>
<gene>
    <name evidence="2" type="ORF">TorRG33x02_186490</name>
</gene>
<accession>A0A2P5EIW6</accession>
<feature type="region of interest" description="Disordered" evidence="1">
    <location>
        <begin position="1"/>
        <end position="22"/>
    </location>
</feature>
<name>A0A2P5EIW6_TREOI</name>
<protein>
    <submittedName>
        <fullName evidence="2">Uncharacterized protein</fullName>
    </submittedName>
</protein>
<dbReference type="AlphaFoldDB" id="A0A2P5EIW6"/>
<proteinExistence type="predicted"/>
<evidence type="ECO:0000313" key="2">
    <source>
        <dbReference type="EMBL" id="PON85500.1"/>
    </source>
</evidence>
<feature type="compositionally biased region" description="Basic and acidic residues" evidence="1">
    <location>
        <begin position="1"/>
        <end position="17"/>
    </location>
</feature>
<dbReference type="Proteomes" id="UP000237000">
    <property type="component" value="Unassembled WGS sequence"/>
</dbReference>
<dbReference type="InParanoid" id="A0A2P5EIW6"/>
<dbReference type="EMBL" id="JXTC01000146">
    <property type="protein sequence ID" value="PON85500.1"/>
    <property type="molecule type" value="Genomic_DNA"/>
</dbReference>
<reference evidence="3" key="1">
    <citation type="submission" date="2016-06" db="EMBL/GenBank/DDBJ databases">
        <title>Parallel loss of symbiosis genes in relatives of nitrogen-fixing non-legume Parasponia.</title>
        <authorList>
            <person name="Van Velzen R."/>
            <person name="Holmer R."/>
            <person name="Bu F."/>
            <person name="Rutten L."/>
            <person name="Van Zeijl A."/>
            <person name="Liu W."/>
            <person name="Santuari L."/>
            <person name="Cao Q."/>
            <person name="Sharma T."/>
            <person name="Shen D."/>
            <person name="Roswanjaya Y."/>
            <person name="Wardhani T."/>
            <person name="Kalhor M.S."/>
            <person name="Jansen J."/>
            <person name="Van den Hoogen J."/>
            <person name="Gungor B."/>
            <person name="Hartog M."/>
            <person name="Hontelez J."/>
            <person name="Verver J."/>
            <person name="Yang W.-C."/>
            <person name="Schijlen E."/>
            <person name="Repin R."/>
            <person name="Schilthuizen M."/>
            <person name="Schranz E."/>
            <person name="Heidstra R."/>
            <person name="Miyata K."/>
            <person name="Fedorova E."/>
            <person name="Kohlen W."/>
            <person name="Bisseling T."/>
            <person name="Smit S."/>
            <person name="Geurts R."/>
        </authorList>
    </citation>
    <scope>NUCLEOTIDE SEQUENCE [LARGE SCALE GENOMIC DNA]</scope>
    <source>
        <strain evidence="3">cv. RG33-2</strain>
    </source>
</reference>
<sequence length="62" mass="7194">MGLEERHNFSTHRDDGVRVSLPPQTSTTLGIYWYHRWARKGTRPKPSSLTSRESIHHLAQPI</sequence>
<comment type="caution">
    <text evidence="2">The sequence shown here is derived from an EMBL/GenBank/DDBJ whole genome shotgun (WGS) entry which is preliminary data.</text>
</comment>
<organism evidence="2 3">
    <name type="scientific">Trema orientale</name>
    <name type="common">Charcoal tree</name>
    <name type="synonym">Celtis orientalis</name>
    <dbReference type="NCBI Taxonomy" id="63057"/>
    <lineage>
        <taxon>Eukaryota</taxon>
        <taxon>Viridiplantae</taxon>
        <taxon>Streptophyta</taxon>
        <taxon>Embryophyta</taxon>
        <taxon>Tracheophyta</taxon>
        <taxon>Spermatophyta</taxon>
        <taxon>Magnoliopsida</taxon>
        <taxon>eudicotyledons</taxon>
        <taxon>Gunneridae</taxon>
        <taxon>Pentapetalae</taxon>
        <taxon>rosids</taxon>
        <taxon>fabids</taxon>
        <taxon>Rosales</taxon>
        <taxon>Cannabaceae</taxon>
        <taxon>Trema</taxon>
    </lineage>
</organism>
<evidence type="ECO:0000256" key="1">
    <source>
        <dbReference type="SAM" id="MobiDB-lite"/>
    </source>
</evidence>